<protein>
    <submittedName>
        <fullName evidence="1">Uncharacterized protein</fullName>
    </submittedName>
</protein>
<organism evidence="1 2">
    <name type="scientific">Glaciecola petra</name>
    <dbReference type="NCBI Taxonomy" id="3075602"/>
    <lineage>
        <taxon>Bacteria</taxon>
        <taxon>Pseudomonadati</taxon>
        <taxon>Pseudomonadota</taxon>
        <taxon>Gammaproteobacteria</taxon>
        <taxon>Alteromonadales</taxon>
        <taxon>Alteromonadaceae</taxon>
        <taxon>Glaciecola</taxon>
    </lineage>
</organism>
<gene>
    <name evidence="1" type="ORF">RM552_14765</name>
</gene>
<comment type="caution">
    <text evidence="1">The sequence shown here is derived from an EMBL/GenBank/DDBJ whole genome shotgun (WGS) entry which is preliminary data.</text>
</comment>
<dbReference type="RefSeq" id="WP_311369639.1">
    <property type="nucleotide sequence ID" value="NZ_JAVRHX010000005.1"/>
</dbReference>
<dbReference type="Proteomes" id="UP001253545">
    <property type="component" value="Unassembled WGS sequence"/>
</dbReference>
<keyword evidence="2" id="KW-1185">Reference proteome</keyword>
<reference evidence="1 2" key="1">
    <citation type="submission" date="2023-09" db="EMBL/GenBank/DDBJ databases">
        <authorList>
            <person name="Rey-Velasco X."/>
        </authorList>
    </citation>
    <scope>NUCLEOTIDE SEQUENCE [LARGE SCALE GENOMIC DNA]</scope>
    <source>
        <strain evidence="1 2">P117</strain>
    </source>
</reference>
<dbReference type="EMBL" id="JAVRHX010000005">
    <property type="protein sequence ID" value="MDT0596113.1"/>
    <property type="molecule type" value="Genomic_DNA"/>
</dbReference>
<accession>A0ABU2ZTZ2</accession>
<sequence>MKIIVVVFLLINFAFNAKAGLILDEITLDGLTAKAQQRIAKKAPSADSSCSFVINEIGDDRQNKETAAILGRNSLGITNLPTYFDEIKELVNNFTIVESAAIKVEVRPKLIRMYTYFESLNILGVTAFTTDFVVNGEVLESRQYRGFYAKTNWANGQGEHLTTINDSIENWIEVYVSDLNRVCKEISKQTL</sequence>
<name>A0ABU2ZTZ2_9ALTE</name>
<evidence type="ECO:0000313" key="1">
    <source>
        <dbReference type="EMBL" id="MDT0596113.1"/>
    </source>
</evidence>
<evidence type="ECO:0000313" key="2">
    <source>
        <dbReference type="Proteomes" id="UP001253545"/>
    </source>
</evidence>
<proteinExistence type="predicted"/>